<proteinExistence type="predicted"/>
<evidence type="ECO:0000313" key="1">
    <source>
        <dbReference type="EMBL" id="CAH6721167.1"/>
    </source>
</evidence>
<dbReference type="Proteomes" id="UP001152531">
    <property type="component" value="Unassembled WGS sequence"/>
</dbReference>
<comment type="caution">
    <text evidence="1">The sequence shown here is derived from an EMBL/GenBank/DDBJ whole genome shotgun (WGS) entry which is preliminary data.</text>
</comment>
<reference evidence="1" key="1">
    <citation type="submission" date="2022-06" db="EMBL/GenBank/DDBJ databases">
        <authorList>
            <person name="Legras J.-L."/>
            <person name="Devillers H."/>
            <person name="Grondin C."/>
        </authorList>
    </citation>
    <scope>NUCLEOTIDE SEQUENCE</scope>
    <source>
        <strain evidence="1">CLIB 1444</strain>
    </source>
</reference>
<dbReference type="EMBL" id="CALSDN010000005">
    <property type="protein sequence ID" value="CAH6721167.1"/>
    <property type="molecule type" value="Genomic_DNA"/>
</dbReference>
<name>A0ACA9Y9R3_9ASCO</name>
<evidence type="ECO:0000313" key="2">
    <source>
        <dbReference type="Proteomes" id="UP001152531"/>
    </source>
</evidence>
<sequence length="726" mass="83205">MDYTNFTIPELFQKLSIGEIQSLSSTYKTQAVDAKVQLQSLVSDNYRDIIGITDEINNTHKLTQNLSKSLSSLAYSKSNFVSFKRVSKSTRQINKKAIANIIIHDELTEFDLRLNNDLPSHTSEYVTYAKIYHILGTFDAIKNNNLLKSKFERMKTRFINTLNDLISTYNVPLQSVYTRNSDTYVPSHHLKLSDMVSNQPVDVINESDLEFLDIDESSGELPIYNYLLAYIIITGTITKSPALFHFLELRVKHLNKVIGILKSKNWGTKFSPWKIVRYIENTMGYVSVFNQLSKFKLPLVLNDTDFGKFNNEAFKGDLSDLQTEINDFQATMMQQVTTIFSLLIASSELGDVMTIFINFMASFQKLSTWCEENGFKSVTHAQLKSNDCIQEMIKTCKSRFPPILKDLHSILEQITDYSVNENLLFTNELVDMIHNDMNSYFNFINTSAKSSLTTIDTAPVLHQWFTSVDSYKSLIDIEGQQLSKLLDYSNNSRIVEGFKQLSQDLALQIDEELSKFIDSLHTIVKKSIESSNTDHVYYLLTVLVILNQKSELHDQISPVAESCYSYIFTRVHNTDLDNQLEAIFTSLANETDPVELDSIQVSLKLSTLFYSLSTQIINPQDSRSSDYIYSIIASDPAFTIMFKQSQNKWLTTILDKIYDILQPLEVQQPGKYKVFANLCFLGNFIGMSPDMSRLNWESNDIDFKEIELSIKDYYNACSNTYYPLNI</sequence>
<accession>A0ACA9Y9R3</accession>
<organism evidence="1 2">
    <name type="scientific">[Candida] jaroonii</name>
    <dbReference type="NCBI Taxonomy" id="467808"/>
    <lineage>
        <taxon>Eukaryota</taxon>
        <taxon>Fungi</taxon>
        <taxon>Dikarya</taxon>
        <taxon>Ascomycota</taxon>
        <taxon>Saccharomycotina</taxon>
        <taxon>Pichiomycetes</taxon>
        <taxon>Debaryomycetaceae</taxon>
        <taxon>Yamadazyma</taxon>
    </lineage>
</organism>
<gene>
    <name evidence="1" type="ORF">CLIB1444_05S05050</name>
</gene>
<keyword evidence="2" id="KW-1185">Reference proteome</keyword>
<protein>
    <submittedName>
        <fullName evidence="1">Uncharacterized protein</fullName>
    </submittedName>
</protein>